<evidence type="ECO:0000256" key="1">
    <source>
        <dbReference type="SAM" id="MobiDB-lite"/>
    </source>
</evidence>
<keyword evidence="2" id="KW-0812">Transmembrane</keyword>
<evidence type="ECO:0000256" key="2">
    <source>
        <dbReference type="SAM" id="Phobius"/>
    </source>
</evidence>
<dbReference type="Proteomes" id="UP000570474">
    <property type="component" value="Unassembled WGS sequence"/>
</dbReference>
<dbReference type="RefSeq" id="WP_168871059.1">
    <property type="nucleotide sequence ID" value="NZ_JABAIA010000001.1"/>
</dbReference>
<name>A0A847RQ38_9BACT</name>
<dbReference type="GO" id="GO:0098797">
    <property type="term" value="C:plasma membrane protein complex"/>
    <property type="evidence" value="ECO:0007669"/>
    <property type="project" value="TreeGrafter"/>
</dbReference>
<dbReference type="Gene3D" id="3.30.1150.10">
    <property type="match status" value="1"/>
</dbReference>
<feature type="transmembrane region" description="Helical" evidence="2">
    <location>
        <begin position="86"/>
        <end position="104"/>
    </location>
</feature>
<protein>
    <recommendedName>
        <fullName evidence="3">TonB C-terminal domain-containing protein</fullName>
    </recommendedName>
</protein>
<dbReference type="PANTHER" id="PTHR33446:SF2">
    <property type="entry name" value="PROTEIN TONB"/>
    <property type="match status" value="1"/>
</dbReference>
<accession>A0A847RQ38</accession>
<dbReference type="InterPro" id="IPR037682">
    <property type="entry name" value="TonB_C"/>
</dbReference>
<evidence type="ECO:0000313" key="5">
    <source>
        <dbReference type="Proteomes" id="UP000570474"/>
    </source>
</evidence>
<feature type="region of interest" description="Disordered" evidence="1">
    <location>
        <begin position="188"/>
        <end position="215"/>
    </location>
</feature>
<dbReference type="GO" id="GO:0055085">
    <property type="term" value="P:transmembrane transport"/>
    <property type="evidence" value="ECO:0007669"/>
    <property type="project" value="InterPro"/>
</dbReference>
<evidence type="ECO:0000259" key="3">
    <source>
        <dbReference type="Pfam" id="PF03544"/>
    </source>
</evidence>
<dbReference type="EMBL" id="JABAIA010000001">
    <property type="protein sequence ID" value="NLR65146.1"/>
    <property type="molecule type" value="Genomic_DNA"/>
</dbReference>
<dbReference type="AlphaFoldDB" id="A0A847RQ38"/>
<comment type="caution">
    <text evidence="4">The sequence shown here is derived from an EMBL/GenBank/DDBJ whole genome shotgun (WGS) entry which is preliminary data.</text>
</comment>
<dbReference type="PANTHER" id="PTHR33446">
    <property type="entry name" value="PROTEIN TONB-RELATED"/>
    <property type="match status" value="1"/>
</dbReference>
<dbReference type="InterPro" id="IPR051045">
    <property type="entry name" value="TonB-dependent_transducer"/>
</dbReference>
<feature type="compositionally biased region" description="Pro residues" evidence="1">
    <location>
        <begin position="194"/>
        <end position="208"/>
    </location>
</feature>
<dbReference type="GO" id="GO:0031992">
    <property type="term" value="F:energy transducer activity"/>
    <property type="evidence" value="ECO:0007669"/>
    <property type="project" value="TreeGrafter"/>
</dbReference>
<proteinExistence type="predicted"/>
<keyword evidence="2" id="KW-1133">Transmembrane helix</keyword>
<feature type="region of interest" description="Disordered" evidence="1">
    <location>
        <begin position="140"/>
        <end position="173"/>
    </location>
</feature>
<keyword evidence="5" id="KW-1185">Reference proteome</keyword>
<feature type="domain" description="TonB C-terminal" evidence="3">
    <location>
        <begin position="330"/>
        <end position="393"/>
    </location>
</feature>
<dbReference type="Pfam" id="PF03544">
    <property type="entry name" value="TonB_C"/>
    <property type="match status" value="1"/>
</dbReference>
<gene>
    <name evidence="4" type="ORF">HGH92_12585</name>
</gene>
<keyword evidence="2" id="KW-0472">Membrane</keyword>
<organism evidence="4 5">
    <name type="scientific">Chitinophaga varians</name>
    <dbReference type="NCBI Taxonomy" id="2202339"/>
    <lineage>
        <taxon>Bacteria</taxon>
        <taxon>Pseudomonadati</taxon>
        <taxon>Bacteroidota</taxon>
        <taxon>Chitinophagia</taxon>
        <taxon>Chitinophagales</taxon>
        <taxon>Chitinophagaceae</taxon>
        <taxon>Chitinophaga</taxon>
    </lineage>
</organism>
<evidence type="ECO:0000313" key="4">
    <source>
        <dbReference type="EMBL" id="NLR65146.1"/>
    </source>
</evidence>
<reference evidence="4 5" key="1">
    <citation type="submission" date="2020-04" db="EMBL/GenBank/DDBJ databases">
        <authorList>
            <person name="Yin C."/>
        </authorList>
    </citation>
    <scope>NUCLEOTIDE SEQUENCE [LARGE SCALE GENOMIC DNA]</scope>
    <source>
        <strain evidence="4 5">Ae27</strain>
    </source>
</reference>
<sequence length="399" mass="42601">MPDKHAHNKPAVSAELIRQYLAGELDDKAMHDLERQALDDPFLADALEGYALHAPDQQAQQEDLMARLTERVAPPKAVVRPFYPRLAAAAAILLLLFTGGWYLFREQQRSTTTPIAQVDTRRDVAVPDTAARATPEIAMVKPADTNSNSDQQPAPVARQSAPALAKAEEPAADISAADERLAERPLERRALKQVPPPATFSAPVPPPSAVAASPVTDKQLSEIVIAHPDSSAMAYDKEKSADLKDVKVTGFAAQNKKAGVSGQNDSIHPNADGYEVAGILQGRAAGVVTSNAGLRKRKAAIVPGDTLPSPVNGRTAFQQYLAEHTANPGGFNGVVRISFTVMPDSTLQDIKVVRSVHVNAACEAEAIRVVKEGPLWKPAADGKPANVTLDVIFKEKTGQ</sequence>